<feature type="coiled-coil region" evidence="1">
    <location>
        <begin position="360"/>
        <end position="387"/>
    </location>
</feature>
<dbReference type="InterPro" id="IPR003103">
    <property type="entry name" value="BAG_domain"/>
</dbReference>
<dbReference type="Proteomes" id="UP000663826">
    <property type="component" value="Unassembled WGS sequence"/>
</dbReference>
<comment type="caution">
    <text evidence="4">The sequence shown here is derived from an EMBL/GenBank/DDBJ whole genome shotgun (WGS) entry which is preliminary data.</text>
</comment>
<dbReference type="Pfam" id="PF02179">
    <property type="entry name" value="BAG"/>
    <property type="match status" value="1"/>
</dbReference>
<evidence type="ECO:0000313" key="4">
    <source>
        <dbReference type="EMBL" id="CAE6412798.1"/>
    </source>
</evidence>
<dbReference type="Gene3D" id="1.20.58.120">
    <property type="entry name" value="BAG domain"/>
    <property type="match status" value="1"/>
</dbReference>
<feature type="compositionally biased region" description="Low complexity" evidence="2">
    <location>
        <begin position="533"/>
        <end position="545"/>
    </location>
</feature>
<dbReference type="GO" id="GO:0051087">
    <property type="term" value="F:protein-folding chaperone binding"/>
    <property type="evidence" value="ECO:0007669"/>
    <property type="project" value="InterPro"/>
</dbReference>
<proteinExistence type="predicted"/>
<feature type="domain" description="BAG" evidence="3">
    <location>
        <begin position="337"/>
        <end position="380"/>
    </location>
</feature>
<feature type="compositionally biased region" description="Polar residues" evidence="2">
    <location>
        <begin position="217"/>
        <end position="226"/>
    </location>
</feature>
<feature type="compositionally biased region" description="Low complexity" evidence="2">
    <location>
        <begin position="558"/>
        <end position="569"/>
    </location>
</feature>
<gene>
    <name evidence="4" type="ORF">RDB_LOCUS39742</name>
</gene>
<feature type="compositionally biased region" description="Basic and acidic residues" evidence="2">
    <location>
        <begin position="688"/>
        <end position="700"/>
    </location>
</feature>
<dbReference type="EMBL" id="CAJMWQ010000969">
    <property type="protein sequence ID" value="CAE6412798.1"/>
    <property type="molecule type" value="Genomic_DNA"/>
</dbReference>
<feature type="region of interest" description="Disordered" evidence="2">
    <location>
        <begin position="170"/>
        <end position="195"/>
    </location>
</feature>
<feature type="coiled-coil region" evidence="1">
    <location>
        <begin position="38"/>
        <end position="65"/>
    </location>
</feature>
<dbReference type="InterPro" id="IPR036533">
    <property type="entry name" value="BAG_dom_sf"/>
</dbReference>
<evidence type="ECO:0000259" key="3">
    <source>
        <dbReference type="Pfam" id="PF02179"/>
    </source>
</evidence>
<sequence>MLVFASPVPATFSGLGALKSRHTIERPSVEEQYFQALAEEHERAAVQARQRLEDARRRQHQQREVEAQLLLQQQLAAVSQVRTPQRSPYQTPRKLFGRALPPTPDIIFEFDATDNDACDAYAERMHRRSQAAFAERQKRAQQQDFLRSLFEDQRRTQAERVAELHRKRVEEAKAEQERRRKAQEEAEAEQARRHLNARVADEEKLRQFFQALISAMNTAPSEPQGSDSERKNALRRGSVPAPSKKTEDTPVSVRAPTSAPTSPKVPERAPSPTPSVASDASDVSLNSIAQLQGKYESLRSGFTFPSNLVFAPTKGPITPASAPTLPYNPINAPVHAYENALTNLLTELDAVESFGDEHVRDVRRSLVKSVEAELETLEEKKRAAWRDQQDSEVAVPVQVEAISTPAEPVPVSVESDIVLQPEIESISLTIEPKAVPTPASATDSPNPVSWLAARLSEAPEPEDNEIKAVRENLLASLLTPAPGDEVVVAEPRSIEIQVEVKSVIADPVESEVTTAQPFEPTVSAAPEPSVEHTSAPTESSTEPTAKFIPEPELAEANVPTPVSEPSSSESKIERATDQESPVADEFTSPIPELESALLEQAPETDIALAPIAESETSSTGVVSKPEALTKGEETSAPAEVGSTSTELKSKADVPAPIKETASPVFVQVYPDSDSDIDTDADLTSEIGEADKKSGDEFELI</sequence>
<keyword evidence="1" id="KW-0175">Coiled coil</keyword>
<reference evidence="4" key="1">
    <citation type="submission" date="2021-01" db="EMBL/GenBank/DDBJ databases">
        <authorList>
            <person name="Kaushik A."/>
        </authorList>
    </citation>
    <scope>NUCLEOTIDE SEQUENCE</scope>
    <source>
        <strain evidence="4">AG1-1B</strain>
    </source>
</reference>
<accession>A0A8H3A6Z6</accession>
<dbReference type="SUPFAM" id="SSF63491">
    <property type="entry name" value="BAG domain"/>
    <property type="match status" value="1"/>
</dbReference>
<dbReference type="AlphaFoldDB" id="A0A8H3A6Z6"/>
<name>A0A8H3A6Z6_9AGAM</name>
<evidence type="ECO:0000256" key="2">
    <source>
        <dbReference type="SAM" id="MobiDB-lite"/>
    </source>
</evidence>
<feature type="region of interest" description="Disordered" evidence="2">
    <location>
        <begin position="611"/>
        <end position="700"/>
    </location>
</feature>
<organism evidence="4 5">
    <name type="scientific">Rhizoctonia solani</name>
    <dbReference type="NCBI Taxonomy" id="456999"/>
    <lineage>
        <taxon>Eukaryota</taxon>
        <taxon>Fungi</taxon>
        <taxon>Dikarya</taxon>
        <taxon>Basidiomycota</taxon>
        <taxon>Agaricomycotina</taxon>
        <taxon>Agaricomycetes</taxon>
        <taxon>Cantharellales</taxon>
        <taxon>Ceratobasidiaceae</taxon>
        <taxon>Rhizoctonia</taxon>
    </lineage>
</organism>
<evidence type="ECO:0000313" key="5">
    <source>
        <dbReference type="Proteomes" id="UP000663826"/>
    </source>
</evidence>
<feature type="region of interest" description="Disordered" evidence="2">
    <location>
        <begin position="217"/>
        <end position="281"/>
    </location>
</feature>
<feature type="region of interest" description="Disordered" evidence="2">
    <location>
        <begin position="512"/>
        <end position="588"/>
    </location>
</feature>
<feature type="compositionally biased region" description="Acidic residues" evidence="2">
    <location>
        <begin position="672"/>
        <end position="682"/>
    </location>
</feature>
<feature type="compositionally biased region" description="Basic and acidic residues" evidence="2">
    <location>
        <begin position="170"/>
        <end position="192"/>
    </location>
</feature>
<evidence type="ECO:0000256" key="1">
    <source>
        <dbReference type="SAM" id="Coils"/>
    </source>
</evidence>
<protein>
    <recommendedName>
        <fullName evidence="3">BAG domain-containing protein</fullName>
    </recommendedName>
</protein>